<reference evidence="1" key="1">
    <citation type="journal article" date="2020" name="Arch. Virol.">
        <title>Complete genome sequence and analysis of a novel lymphocystivirus detected in whitemouth croaker (Micropogonias furnieri): lymphocystis disease virus 4.</title>
        <authorList>
            <person name="Doszpoly A."/>
            <person name="Kajan G.L."/>
            <person name="Puentes R."/>
            <person name="Perretta A."/>
        </authorList>
    </citation>
    <scope>NUCLEOTIDE SEQUENCE</scope>
    <source>
        <strain evidence="1">LCDV-WC</strain>
    </source>
</reference>
<evidence type="ECO:0000313" key="1">
    <source>
        <dbReference type="EMBL" id="QHR78535.1"/>
    </source>
</evidence>
<accession>A0A6B9XJZ2</accession>
<dbReference type="KEGG" id="vg:65103223"/>
<dbReference type="Proteomes" id="UP000678193">
    <property type="component" value="Segment"/>
</dbReference>
<dbReference type="GeneID" id="65103223"/>
<protein>
    <submittedName>
        <fullName evidence="1">Uncharacterized protein</fullName>
    </submittedName>
</protein>
<dbReference type="EMBL" id="MN803438">
    <property type="protein sequence ID" value="QHR78535.1"/>
    <property type="molecule type" value="Genomic_DNA"/>
</dbReference>
<evidence type="ECO:0000313" key="2">
    <source>
        <dbReference type="Proteomes" id="UP000678193"/>
    </source>
</evidence>
<proteinExistence type="predicted"/>
<organism evidence="1 2">
    <name type="scientific">Lymphocystis disease virus 4</name>
    <dbReference type="NCBI Taxonomy" id="2704413"/>
    <lineage>
        <taxon>Viruses</taxon>
        <taxon>Varidnaviria</taxon>
        <taxon>Bamfordvirae</taxon>
        <taxon>Nucleocytoviricota</taxon>
        <taxon>Megaviricetes</taxon>
        <taxon>Pimascovirales</taxon>
        <taxon>Pimascovirales incertae sedis</taxon>
        <taxon>Iridoviridae</taxon>
        <taxon>Alphairidovirinae</taxon>
        <taxon>Lymphocystivirus</taxon>
        <taxon>Lymphocystivirus micropogonias1</taxon>
    </lineage>
</organism>
<keyword evidence="2" id="KW-1185">Reference proteome</keyword>
<sequence>MFSFVGTGISLECHMLARIFETTDRTKTIEFFQDLKTYLKPNHHKKSILFKSLSDYKLRITSCANFNQTLLNNDPEAIPLTDSELKEGPMKLKELIETGKLGALFEKHNVFFLFDDSEFDENYKGLLSNVRLLIFSFLIKSISL</sequence>
<name>A0A6B9XJZ2_9VIRU</name>
<dbReference type="RefSeq" id="YP_010087890.1">
    <property type="nucleotide sequence ID" value="NC_055603.1"/>
</dbReference>